<dbReference type="Proteomes" id="UP000588068">
    <property type="component" value="Unassembled WGS sequence"/>
</dbReference>
<dbReference type="PIRSF" id="PIRSF039008">
    <property type="entry name" value="YjbJ"/>
    <property type="match status" value="1"/>
</dbReference>
<evidence type="ECO:0000256" key="1">
    <source>
        <dbReference type="ARBA" id="ARBA00009129"/>
    </source>
</evidence>
<comment type="similarity">
    <text evidence="1">Belongs to the UPF0337 (CsbD) family.</text>
</comment>
<protein>
    <submittedName>
        <fullName evidence="3">Uncharacterized protein YjbJ (UPF0337 family)</fullName>
    </submittedName>
</protein>
<name>A0A841HJM0_9GAMM</name>
<dbReference type="InterPro" id="IPR008462">
    <property type="entry name" value="CsbD"/>
</dbReference>
<dbReference type="InterPro" id="IPR036629">
    <property type="entry name" value="YjbJ_sf"/>
</dbReference>
<dbReference type="EMBL" id="JACHHZ010000002">
    <property type="protein sequence ID" value="MBB6092923.1"/>
    <property type="molecule type" value="Genomic_DNA"/>
</dbReference>
<dbReference type="Gene3D" id="1.10.1470.10">
    <property type="entry name" value="YjbJ"/>
    <property type="match status" value="1"/>
</dbReference>
<dbReference type="PANTHER" id="PTHR34977:SF1">
    <property type="entry name" value="UPF0337 PROTEIN YJBJ"/>
    <property type="match status" value="1"/>
</dbReference>
<feature type="domain" description="CsbD-like" evidence="2">
    <location>
        <begin position="4"/>
        <end position="56"/>
    </location>
</feature>
<dbReference type="PANTHER" id="PTHR34977">
    <property type="entry name" value="UPF0337 PROTEIN YJBJ"/>
    <property type="match status" value="1"/>
</dbReference>
<sequence length="68" mass="8009">MNKDTLQGNFTQLKGKIKQQWGKLTDDEIDQMEGHAEILAGKLQERYGLEREEAEKQAKEFRKTNNWN</sequence>
<dbReference type="RefSeq" id="WP_184330807.1">
    <property type="nucleotide sequence ID" value="NZ_JACHHZ010000002.1"/>
</dbReference>
<dbReference type="InterPro" id="IPR026042">
    <property type="entry name" value="YjbJ"/>
</dbReference>
<evidence type="ECO:0000259" key="2">
    <source>
        <dbReference type="Pfam" id="PF05532"/>
    </source>
</evidence>
<organism evidence="3 4">
    <name type="scientific">Povalibacter uvarum</name>
    <dbReference type="NCBI Taxonomy" id="732238"/>
    <lineage>
        <taxon>Bacteria</taxon>
        <taxon>Pseudomonadati</taxon>
        <taxon>Pseudomonadota</taxon>
        <taxon>Gammaproteobacteria</taxon>
        <taxon>Steroidobacterales</taxon>
        <taxon>Steroidobacteraceae</taxon>
        <taxon>Povalibacter</taxon>
    </lineage>
</organism>
<evidence type="ECO:0000313" key="4">
    <source>
        <dbReference type="Proteomes" id="UP000588068"/>
    </source>
</evidence>
<gene>
    <name evidence="3" type="ORF">HNQ60_001801</name>
</gene>
<comment type="caution">
    <text evidence="3">The sequence shown here is derived from an EMBL/GenBank/DDBJ whole genome shotgun (WGS) entry which is preliminary data.</text>
</comment>
<dbReference type="SUPFAM" id="SSF69047">
    <property type="entry name" value="Hypothetical protein YjbJ"/>
    <property type="match status" value="1"/>
</dbReference>
<dbReference type="AlphaFoldDB" id="A0A841HJM0"/>
<keyword evidence="4" id="KW-1185">Reference proteome</keyword>
<reference evidence="3 4" key="1">
    <citation type="submission" date="2020-08" db="EMBL/GenBank/DDBJ databases">
        <title>Genomic Encyclopedia of Type Strains, Phase IV (KMG-IV): sequencing the most valuable type-strain genomes for metagenomic binning, comparative biology and taxonomic classification.</title>
        <authorList>
            <person name="Goeker M."/>
        </authorList>
    </citation>
    <scope>NUCLEOTIDE SEQUENCE [LARGE SCALE GENOMIC DNA]</scope>
    <source>
        <strain evidence="3 4">DSM 26723</strain>
    </source>
</reference>
<dbReference type="Pfam" id="PF05532">
    <property type="entry name" value="CsbD"/>
    <property type="match status" value="1"/>
</dbReference>
<accession>A0A841HJM0</accession>
<evidence type="ECO:0000313" key="3">
    <source>
        <dbReference type="EMBL" id="MBB6092923.1"/>
    </source>
</evidence>
<proteinExistence type="inferred from homology"/>
<dbReference type="InterPro" id="IPR050423">
    <property type="entry name" value="UPF0337_stress_rsp"/>
</dbReference>